<feature type="chain" id="PRO_5046859386" evidence="1">
    <location>
        <begin position="26"/>
        <end position="229"/>
    </location>
</feature>
<keyword evidence="3" id="KW-1185">Reference proteome</keyword>
<protein>
    <submittedName>
        <fullName evidence="2">Uncharacterized protein</fullName>
    </submittedName>
</protein>
<reference evidence="2 3" key="1">
    <citation type="submission" date="2021-05" db="EMBL/GenBank/DDBJ databases">
        <title>Petroleum and Energy Research Collection (APPE): ex situ preservation of microbial diversity associated with the oil industry and exploitation of its biotechnological potential.</title>
        <authorList>
            <person name="Paixao C.T.M."/>
            <person name="Gomes M.B."/>
            <person name="Oliveira V.M."/>
        </authorList>
    </citation>
    <scope>NUCLEOTIDE SEQUENCE [LARGE SCALE GENOMIC DNA]</scope>
    <source>
        <strain evidence="2 3">LIT2</strain>
    </source>
</reference>
<evidence type="ECO:0000256" key="1">
    <source>
        <dbReference type="SAM" id="SignalP"/>
    </source>
</evidence>
<name>A0ABS7WWT0_9GAMM</name>
<keyword evidence="1" id="KW-0732">Signal</keyword>
<dbReference type="RefSeq" id="WP_224420444.1">
    <property type="nucleotide sequence ID" value="NZ_JAGXFD010000001.1"/>
</dbReference>
<feature type="signal peptide" evidence="1">
    <location>
        <begin position="1"/>
        <end position="25"/>
    </location>
</feature>
<proteinExistence type="predicted"/>
<organism evidence="2 3">
    <name type="scientific">Modicisalibacter tunisiensis</name>
    <dbReference type="NCBI Taxonomy" id="390637"/>
    <lineage>
        <taxon>Bacteria</taxon>
        <taxon>Pseudomonadati</taxon>
        <taxon>Pseudomonadota</taxon>
        <taxon>Gammaproteobacteria</taxon>
        <taxon>Oceanospirillales</taxon>
        <taxon>Halomonadaceae</taxon>
        <taxon>Modicisalibacter</taxon>
    </lineage>
</organism>
<evidence type="ECO:0000313" key="2">
    <source>
        <dbReference type="EMBL" id="MBZ9567076.1"/>
    </source>
</evidence>
<dbReference type="EMBL" id="JAGXFD010000001">
    <property type="protein sequence ID" value="MBZ9567076.1"/>
    <property type="molecule type" value="Genomic_DNA"/>
</dbReference>
<comment type="caution">
    <text evidence="2">The sequence shown here is derived from an EMBL/GenBank/DDBJ whole genome shotgun (WGS) entry which is preliminary data.</text>
</comment>
<gene>
    <name evidence="2" type="ORF">KGQ91_05145</name>
</gene>
<dbReference type="Proteomes" id="UP001319883">
    <property type="component" value="Unassembled WGS sequence"/>
</dbReference>
<evidence type="ECO:0000313" key="3">
    <source>
        <dbReference type="Proteomes" id="UP001319883"/>
    </source>
</evidence>
<sequence length="229" mass="24502">MSRLARFARVVALGALGLIAIPALAQPAPADAEWNAYLDALEGGAQQATLWRYGWGGIYAASLADNAYQASEADGADDRFDARVGGIKSALALAGVITEAQPHPAAYRRLQTLAEHRDAAHLAEARALMRATAAEERRRRAWRARLSSLVINTLGGLAIGVGDDRPRDGAVSFATGMLVGEIQLRTQPGQAGVALNRFQPARLTLGGVNLEYQYAWTLAPDRVGVQIRY</sequence>
<accession>A0ABS7WWT0</accession>